<organism evidence="1 2">
    <name type="scientific">Clunio marinus</name>
    <dbReference type="NCBI Taxonomy" id="568069"/>
    <lineage>
        <taxon>Eukaryota</taxon>
        <taxon>Metazoa</taxon>
        <taxon>Ecdysozoa</taxon>
        <taxon>Arthropoda</taxon>
        <taxon>Hexapoda</taxon>
        <taxon>Insecta</taxon>
        <taxon>Pterygota</taxon>
        <taxon>Neoptera</taxon>
        <taxon>Endopterygota</taxon>
        <taxon>Diptera</taxon>
        <taxon>Nematocera</taxon>
        <taxon>Chironomoidea</taxon>
        <taxon>Chironomidae</taxon>
        <taxon>Clunio</taxon>
    </lineage>
</organism>
<evidence type="ECO:0000313" key="2">
    <source>
        <dbReference type="Proteomes" id="UP000183832"/>
    </source>
</evidence>
<sequence>MPRDHSRSVQICSKVHVKMLEGSSSKERDWQEFIMRHYQVKIGNFSNSHKIGNSTSAILMPIKNFFNAGNIKAGDNPQAINVTK</sequence>
<dbReference type="Proteomes" id="UP000183832">
    <property type="component" value="Unassembled WGS sequence"/>
</dbReference>
<dbReference type="EMBL" id="CVRI01000004">
    <property type="protein sequence ID" value="CRK87686.1"/>
    <property type="molecule type" value="Genomic_DNA"/>
</dbReference>
<reference evidence="1 2" key="1">
    <citation type="submission" date="2015-04" db="EMBL/GenBank/DDBJ databases">
        <authorList>
            <person name="Syromyatnikov M.Y."/>
            <person name="Popov V.N."/>
        </authorList>
    </citation>
    <scope>NUCLEOTIDE SEQUENCE [LARGE SCALE GENOMIC DNA]</scope>
</reference>
<protein>
    <submittedName>
        <fullName evidence="1">CLUMA_CG001477, isoform A</fullName>
    </submittedName>
</protein>
<keyword evidence="2" id="KW-1185">Reference proteome</keyword>
<evidence type="ECO:0000313" key="1">
    <source>
        <dbReference type="EMBL" id="CRK87686.1"/>
    </source>
</evidence>
<proteinExistence type="predicted"/>
<dbReference type="AlphaFoldDB" id="A0A1J1HMK2"/>
<accession>A0A1J1HMK2</accession>
<gene>
    <name evidence="1" type="ORF">CLUMA_CG001477</name>
</gene>
<name>A0A1J1HMK2_9DIPT</name>